<evidence type="ECO:0000313" key="2">
    <source>
        <dbReference type="EMBL" id="TSC93216.1"/>
    </source>
</evidence>
<dbReference type="Proteomes" id="UP000315689">
    <property type="component" value="Unassembled WGS sequence"/>
</dbReference>
<name>A0A554LK08_9BACT</name>
<comment type="caution">
    <text evidence="2">The sequence shown here is derived from an EMBL/GenBank/DDBJ whole genome shotgun (WGS) entry which is preliminary data.</text>
</comment>
<dbReference type="EMBL" id="VMGK01000005">
    <property type="protein sequence ID" value="TSC93216.1"/>
    <property type="molecule type" value="Genomic_DNA"/>
</dbReference>
<reference evidence="2 3" key="1">
    <citation type="submission" date="2017-07" db="EMBL/GenBank/DDBJ databases">
        <title>Mechanisms for carbon and nitrogen cycling indicate functional differentiation within the Candidate Phyla Radiation.</title>
        <authorList>
            <person name="Danczak R.E."/>
            <person name="Johnston M.D."/>
            <person name="Kenah C."/>
            <person name="Slattery M."/>
            <person name="Wrighton K.C."/>
            <person name="Wilkins M.J."/>
        </authorList>
    </citation>
    <scope>NUCLEOTIDE SEQUENCE [LARGE SCALE GENOMIC DNA]</scope>
    <source>
        <strain evidence="2">Licking1014_7</strain>
    </source>
</reference>
<feature type="coiled-coil region" evidence="1">
    <location>
        <begin position="11"/>
        <end position="59"/>
    </location>
</feature>
<gene>
    <name evidence="2" type="ORF">CEN89_226</name>
</gene>
<sequence>MGREEEPYKTIDELLNDISELKSSLKRVTTEKRASEKSLLSAQARIIELEEQLQKTQAIIGARERKSKKVLNELKVAL</sequence>
<evidence type="ECO:0000256" key="1">
    <source>
        <dbReference type="SAM" id="Coils"/>
    </source>
</evidence>
<protein>
    <submittedName>
        <fullName evidence="2">Uncharacterized protein</fullName>
    </submittedName>
</protein>
<organism evidence="2 3">
    <name type="scientific">Candidatus Berkelbacteria bacterium Licking1014_7</name>
    <dbReference type="NCBI Taxonomy" id="2017147"/>
    <lineage>
        <taxon>Bacteria</taxon>
        <taxon>Candidatus Berkelbacteria</taxon>
    </lineage>
</organism>
<evidence type="ECO:0000313" key="3">
    <source>
        <dbReference type="Proteomes" id="UP000315689"/>
    </source>
</evidence>
<dbReference type="AlphaFoldDB" id="A0A554LK08"/>
<keyword evidence="1" id="KW-0175">Coiled coil</keyword>
<proteinExistence type="predicted"/>
<accession>A0A554LK08</accession>